<name>A0AAW0RGN2_9HYPO</name>
<evidence type="ECO:0000313" key="3">
    <source>
        <dbReference type="Proteomes" id="UP001397290"/>
    </source>
</evidence>
<sequence length="91" mass="10199">MMPRMPQRFSRLFPHHWCPNNIGADPPPGAYNNPSRHRKKDVSIKENPVFVSAISPPRPYLLVMGAASAEPPPDLETTSARPTPPKFQQID</sequence>
<dbReference type="AlphaFoldDB" id="A0AAW0RGN2"/>
<dbReference type="Proteomes" id="UP001397290">
    <property type="component" value="Unassembled WGS sequence"/>
</dbReference>
<evidence type="ECO:0000313" key="2">
    <source>
        <dbReference type="EMBL" id="KAK8141206.1"/>
    </source>
</evidence>
<proteinExistence type="predicted"/>
<organism evidence="2 3">
    <name type="scientific">Beauveria asiatica</name>
    <dbReference type="NCBI Taxonomy" id="1069075"/>
    <lineage>
        <taxon>Eukaryota</taxon>
        <taxon>Fungi</taxon>
        <taxon>Dikarya</taxon>
        <taxon>Ascomycota</taxon>
        <taxon>Pezizomycotina</taxon>
        <taxon>Sordariomycetes</taxon>
        <taxon>Hypocreomycetidae</taxon>
        <taxon>Hypocreales</taxon>
        <taxon>Cordycipitaceae</taxon>
        <taxon>Beauveria</taxon>
    </lineage>
</organism>
<protein>
    <submittedName>
        <fullName evidence="2">Uncharacterized protein</fullName>
    </submittedName>
</protein>
<gene>
    <name evidence="2" type="ORF">G3M48_000563</name>
</gene>
<accession>A0AAW0RGN2</accession>
<keyword evidence="3" id="KW-1185">Reference proteome</keyword>
<feature type="region of interest" description="Disordered" evidence="1">
    <location>
        <begin position="67"/>
        <end position="91"/>
    </location>
</feature>
<comment type="caution">
    <text evidence="2">The sequence shown here is derived from an EMBL/GenBank/DDBJ whole genome shotgun (WGS) entry which is preliminary data.</text>
</comment>
<dbReference type="EMBL" id="JAAHCF010001119">
    <property type="protein sequence ID" value="KAK8141206.1"/>
    <property type="molecule type" value="Genomic_DNA"/>
</dbReference>
<reference evidence="2 3" key="1">
    <citation type="submission" date="2020-02" db="EMBL/GenBank/DDBJ databases">
        <title>Comparative genomics of the hypocrealean fungal genus Beauvera.</title>
        <authorList>
            <person name="Showalter D.N."/>
            <person name="Bushley K.E."/>
            <person name="Rehner S.A."/>
        </authorList>
    </citation>
    <scope>NUCLEOTIDE SEQUENCE [LARGE SCALE GENOMIC DNA]</scope>
    <source>
        <strain evidence="2 3">ARSEF4384</strain>
    </source>
</reference>
<evidence type="ECO:0000256" key="1">
    <source>
        <dbReference type="SAM" id="MobiDB-lite"/>
    </source>
</evidence>